<dbReference type="AlphaFoldDB" id="A0A150MF35"/>
<evidence type="ECO:0000313" key="2">
    <source>
        <dbReference type="Proteomes" id="UP000075683"/>
    </source>
</evidence>
<sequence length="37" mass="4450">MMMSINRLNSIVNIKFMKNGVLFIQIEPFFSFLEHIF</sequence>
<dbReference type="Proteomes" id="UP000075683">
    <property type="component" value="Unassembled WGS sequence"/>
</dbReference>
<gene>
    <name evidence="1" type="ORF">B4135_0963</name>
</gene>
<name>A0A150MF35_9BACI</name>
<organism evidence="1 2">
    <name type="scientific">Caldibacillus debilis</name>
    <dbReference type="NCBI Taxonomy" id="301148"/>
    <lineage>
        <taxon>Bacteria</taxon>
        <taxon>Bacillati</taxon>
        <taxon>Bacillota</taxon>
        <taxon>Bacilli</taxon>
        <taxon>Bacillales</taxon>
        <taxon>Bacillaceae</taxon>
        <taxon>Caldibacillus</taxon>
    </lineage>
</organism>
<dbReference type="STRING" id="301148.B4135_0963"/>
<reference evidence="1 2" key="1">
    <citation type="submission" date="2016-01" db="EMBL/GenBank/DDBJ databases">
        <title>Draft Genome Sequences of Seven Thermophilic Sporeformers Isolated from Foods.</title>
        <authorList>
            <person name="Berendsen E.M."/>
            <person name="Wells-Bennik M.H."/>
            <person name="Krawcyk A.O."/>
            <person name="De Jong A."/>
            <person name="Holsappel S."/>
            <person name="Eijlander R.T."/>
            <person name="Kuipers O.P."/>
        </authorList>
    </citation>
    <scope>NUCLEOTIDE SEQUENCE [LARGE SCALE GENOMIC DNA]</scope>
    <source>
        <strain evidence="1 2">B4135</strain>
    </source>
</reference>
<evidence type="ECO:0000313" key="1">
    <source>
        <dbReference type="EMBL" id="KYD23140.1"/>
    </source>
</evidence>
<proteinExistence type="predicted"/>
<comment type="caution">
    <text evidence="1">The sequence shown here is derived from an EMBL/GenBank/DDBJ whole genome shotgun (WGS) entry which is preliminary data.</text>
</comment>
<protein>
    <submittedName>
        <fullName evidence="1">Uncharacterized protein</fullName>
    </submittedName>
</protein>
<dbReference type="EMBL" id="LQYT01000001">
    <property type="protein sequence ID" value="KYD23140.1"/>
    <property type="molecule type" value="Genomic_DNA"/>
</dbReference>
<accession>A0A150MF35</accession>